<keyword evidence="3" id="KW-1185">Reference proteome</keyword>
<evidence type="ECO:0000313" key="2">
    <source>
        <dbReference type="EMBL" id="GLQ11853.1"/>
    </source>
</evidence>
<comment type="caution">
    <text evidence="2">The sequence shown here is derived from an EMBL/GenBank/DDBJ whole genome shotgun (WGS) entry which is preliminary data.</text>
</comment>
<reference evidence="2" key="1">
    <citation type="journal article" date="2014" name="Int. J. Syst. Evol. Microbiol.">
        <title>Complete genome of a new Firmicutes species belonging to the dominant human colonic microbiota ('Ruminococcus bicirculans') reveals two chromosomes and a selective capacity to utilize plant glucans.</title>
        <authorList>
            <consortium name="NISC Comparative Sequencing Program"/>
            <person name="Wegmann U."/>
            <person name="Louis P."/>
            <person name="Goesmann A."/>
            <person name="Henrissat B."/>
            <person name="Duncan S.H."/>
            <person name="Flint H.J."/>
        </authorList>
    </citation>
    <scope>NUCLEOTIDE SEQUENCE</scope>
    <source>
        <strain evidence="2">NBRC 103855</strain>
    </source>
</reference>
<gene>
    <name evidence="2" type="ORF">GCM10007913_37850</name>
</gene>
<organism evidence="2 3">
    <name type="scientific">Devosia yakushimensis</name>
    <dbReference type="NCBI Taxonomy" id="470028"/>
    <lineage>
        <taxon>Bacteria</taxon>
        <taxon>Pseudomonadati</taxon>
        <taxon>Pseudomonadota</taxon>
        <taxon>Alphaproteobacteria</taxon>
        <taxon>Hyphomicrobiales</taxon>
        <taxon>Devosiaceae</taxon>
        <taxon>Devosia</taxon>
    </lineage>
</organism>
<proteinExistence type="predicted"/>
<sequence>MTQQNDPSLPAEPAGALPPGTRIVTTAELFGGAGEIVVLHNGTPYRLRITRQDKLILTK</sequence>
<accession>A0ABQ5UKX8</accession>
<reference evidence="2" key="2">
    <citation type="submission" date="2023-01" db="EMBL/GenBank/DDBJ databases">
        <title>Draft genome sequence of Devosia yakushimensis strain NBRC 103855.</title>
        <authorList>
            <person name="Sun Q."/>
            <person name="Mori K."/>
        </authorList>
    </citation>
    <scope>NUCLEOTIDE SEQUENCE</scope>
    <source>
        <strain evidence="2">NBRC 103855</strain>
    </source>
</reference>
<feature type="region of interest" description="Disordered" evidence="1">
    <location>
        <begin position="1"/>
        <end position="20"/>
    </location>
</feature>
<dbReference type="Pfam" id="PF10636">
    <property type="entry name" value="hemP"/>
    <property type="match status" value="1"/>
</dbReference>
<evidence type="ECO:0000256" key="1">
    <source>
        <dbReference type="SAM" id="MobiDB-lite"/>
    </source>
</evidence>
<dbReference type="EMBL" id="BSNG01000003">
    <property type="protein sequence ID" value="GLQ11853.1"/>
    <property type="molecule type" value="Genomic_DNA"/>
</dbReference>
<evidence type="ECO:0000313" key="3">
    <source>
        <dbReference type="Proteomes" id="UP001161406"/>
    </source>
</evidence>
<evidence type="ECO:0008006" key="4">
    <source>
        <dbReference type="Google" id="ProtNLM"/>
    </source>
</evidence>
<dbReference type="RefSeq" id="WP_284393535.1">
    <property type="nucleotide sequence ID" value="NZ_BSNG01000003.1"/>
</dbReference>
<dbReference type="InterPro" id="IPR019600">
    <property type="entry name" value="Hemin_uptake_protein_HemP"/>
</dbReference>
<name>A0ABQ5UKX8_9HYPH</name>
<feature type="compositionally biased region" description="Low complexity" evidence="1">
    <location>
        <begin position="7"/>
        <end position="20"/>
    </location>
</feature>
<dbReference type="Gene3D" id="2.10.70.10">
    <property type="entry name" value="Complement Module, domain 1"/>
    <property type="match status" value="1"/>
</dbReference>
<protein>
    <recommendedName>
        <fullName evidence="4">Hemin uptake protein HemP</fullName>
    </recommendedName>
</protein>
<dbReference type="Proteomes" id="UP001161406">
    <property type="component" value="Unassembled WGS sequence"/>
</dbReference>